<dbReference type="PANTHER" id="PTHR45973">
    <property type="entry name" value="PROTEIN PHOSPHATASE 1 REGULATORY SUBUNIT SDS22-RELATED"/>
    <property type="match status" value="1"/>
</dbReference>
<dbReference type="InterPro" id="IPR025875">
    <property type="entry name" value="Leu-rich_rpt_4"/>
</dbReference>
<feature type="region of interest" description="Disordered" evidence="3">
    <location>
        <begin position="544"/>
        <end position="566"/>
    </location>
</feature>
<dbReference type="PROSITE" id="PS50245">
    <property type="entry name" value="CAP_GLY_2"/>
    <property type="match status" value="1"/>
</dbReference>
<dbReference type="SUPFAM" id="SSF74924">
    <property type="entry name" value="Cap-Gly domain"/>
    <property type="match status" value="1"/>
</dbReference>
<reference evidence="5" key="2">
    <citation type="journal article" date="2023" name="IMA Fungus">
        <title>Comparative genomic study of the Penicillium genus elucidates a diverse pangenome and 15 lateral gene transfer events.</title>
        <authorList>
            <person name="Petersen C."/>
            <person name="Sorensen T."/>
            <person name="Nielsen M.R."/>
            <person name="Sondergaard T.E."/>
            <person name="Sorensen J.L."/>
            <person name="Fitzpatrick D.A."/>
            <person name="Frisvad J.C."/>
            <person name="Nielsen K.L."/>
        </authorList>
    </citation>
    <scope>NUCLEOTIDE SEQUENCE</scope>
    <source>
        <strain evidence="5">IBT 19713</strain>
    </source>
</reference>
<dbReference type="SUPFAM" id="SSF52058">
    <property type="entry name" value="L domain-like"/>
    <property type="match status" value="1"/>
</dbReference>
<name>A0A9W9NCI5_9EURO</name>
<dbReference type="AlphaFoldDB" id="A0A9W9NCI5"/>
<keyword evidence="6" id="KW-1185">Reference proteome</keyword>
<evidence type="ECO:0000256" key="3">
    <source>
        <dbReference type="SAM" id="MobiDB-lite"/>
    </source>
</evidence>
<evidence type="ECO:0000259" key="4">
    <source>
        <dbReference type="PROSITE" id="PS50245"/>
    </source>
</evidence>
<dbReference type="Gene3D" id="3.80.10.10">
    <property type="entry name" value="Ribonuclease Inhibitor"/>
    <property type="match status" value="3"/>
</dbReference>
<evidence type="ECO:0000313" key="6">
    <source>
        <dbReference type="Proteomes" id="UP001150941"/>
    </source>
</evidence>
<organism evidence="5 6">
    <name type="scientific">Penicillium chermesinum</name>
    <dbReference type="NCBI Taxonomy" id="63820"/>
    <lineage>
        <taxon>Eukaryota</taxon>
        <taxon>Fungi</taxon>
        <taxon>Dikarya</taxon>
        <taxon>Ascomycota</taxon>
        <taxon>Pezizomycotina</taxon>
        <taxon>Eurotiomycetes</taxon>
        <taxon>Eurotiomycetidae</taxon>
        <taxon>Eurotiales</taxon>
        <taxon>Aspergillaceae</taxon>
        <taxon>Penicillium</taxon>
    </lineage>
</organism>
<dbReference type="GeneID" id="83206896"/>
<keyword evidence="1" id="KW-0433">Leucine-rich repeat</keyword>
<reference evidence="5" key="1">
    <citation type="submission" date="2022-11" db="EMBL/GenBank/DDBJ databases">
        <authorList>
            <person name="Petersen C."/>
        </authorList>
    </citation>
    <scope>NUCLEOTIDE SEQUENCE</scope>
    <source>
        <strain evidence="5">IBT 19713</strain>
    </source>
</reference>
<dbReference type="Proteomes" id="UP001150941">
    <property type="component" value="Unassembled WGS sequence"/>
</dbReference>
<accession>A0A9W9NCI5</accession>
<dbReference type="PROSITE" id="PS51450">
    <property type="entry name" value="LRR"/>
    <property type="match status" value="2"/>
</dbReference>
<dbReference type="SMART" id="SM01052">
    <property type="entry name" value="CAP_GLY"/>
    <property type="match status" value="1"/>
</dbReference>
<proteinExistence type="predicted"/>
<evidence type="ECO:0000256" key="1">
    <source>
        <dbReference type="ARBA" id="ARBA00022614"/>
    </source>
</evidence>
<gene>
    <name evidence="5" type="ORF">N7468_010297</name>
</gene>
<dbReference type="Pfam" id="PF01302">
    <property type="entry name" value="CAP_GLY"/>
    <property type="match status" value="1"/>
</dbReference>
<dbReference type="Pfam" id="PF12799">
    <property type="entry name" value="LRR_4"/>
    <property type="match status" value="1"/>
</dbReference>
<dbReference type="InterPro" id="IPR000938">
    <property type="entry name" value="CAP-Gly_domain"/>
</dbReference>
<dbReference type="InterPro" id="IPR036859">
    <property type="entry name" value="CAP-Gly_dom_sf"/>
</dbReference>
<evidence type="ECO:0000313" key="5">
    <source>
        <dbReference type="EMBL" id="KAJ5217289.1"/>
    </source>
</evidence>
<sequence>MSLGAVGQRRSFDGHLCTIRYVGGVQGTSGDWLGVEWDDPTRGKHSGEHKGVRYFTCKNSYSDTAGSFVRPSRPSDPPRSFLEGIHEKYASEFEQRHKADVSSNAGPGSKSIQISGKVVEEVGFDKIRKQLAELEELRIVLLDGLRIAGVLSSYEQPEDQVLSAASKIATTCPKIIELDLSRNLLSRWRDAWQICNQLKSLKRLRLNGNRFQPLEDGFAFEGVSELHLDETLLSWEEIAEASTRFPALTSLTASANQLTSIACAPTCSLVSLTLENNEITSISSLRELSKLPDLEHLSLRGNNIFAISDDPTEETLDFQFPATLQSLDLSRNNISSWSFLNRMRTIFPGLKTLRISGNPIYDQSPLPPSVAAATASMSAAKPMTVDEAFMLTLSRFPPSLQVLNYSKISPQDRSNAEMYYLSLIGKELSAASEGELSRIIATHPRYGELCEIYGEPAITRALVSDGSGQRAVHPRSVAARLVKMAFRVSDGSGPVRVKEVPNSFNTYQVKAIAARTCDLKPFSFKLVWETDEWDPVAKQTVDEADWADDSEDEMSRNEQDASLEQSNASRFVRREVELVDSLRDIGYLFQGEMGEVKIRVDRY</sequence>
<dbReference type="Pfam" id="PF13516">
    <property type="entry name" value="LRR_6"/>
    <property type="match status" value="1"/>
</dbReference>
<dbReference type="InterPro" id="IPR001611">
    <property type="entry name" value="Leu-rich_rpt"/>
</dbReference>
<dbReference type="Gene3D" id="2.30.30.190">
    <property type="entry name" value="CAP Gly-rich-like domain"/>
    <property type="match status" value="1"/>
</dbReference>
<feature type="domain" description="CAP-Gly" evidence="4">
    <location>
        <begin position="23"/>
        <end position="70"/>
    </location>
</feature>
<comment type="caution">
    <text evidence="5">The sequence shown here is derived from an EMBL/GenBank/DDBJ whole genome shotgun (WGS) entry which is preliminary data.</text>
</comment>
<dbReference type="PANTHER" id="PTHR45973:SF35">
    <property type="entry name" value="LEUCINE-RICH REPEAT-CONTAINING PROTEIN 43"/>
    <property type="match status" value="1"/>
</dbReference>
<protein>
    <submittedName>
        <fullName evidence="5">Leucine-rich repeat typical subtype</fullName>
    </submittedName>
</protein>
<keyword evidence="2" id="KW-0677">Repeat</keyword>
<dbReference type="InterPro" id="IPR032675">
    <property type="entry name" value="LRR_dom_sf"/>
</dbReference>
<dbReference type="InterPro" id="IPR050576">
    <property type="entry name" value="Cilia_flagella_integrity"/>
</dbReference>
<dbReference type="RefSeq" id="XP_058326160.1">
    <property type="nucleotide sequence ID" value="XM_058479592.1"/>
</dbReference>
<evidence type="ECO:0000256" key="2">
    <source>
        <dbReference type="ARBA" id="ARBA00022737"/>
    </source>
</evidence>
<dbReference type="OrthoDB" id="5273213at2759"/>
<dbReference type="EMBL" id="JAPQKS010000008">
    <property type="protein sequence ID" value="KAJ5217289.1"/>
    <property type="molecule type" value="Genomic_DNA"/>
</dbReference>